<evidence type="ECO:0000259" key="1">
    <source>
        <dbReference type="PROSITE" id="PS51384"/>
    </source>
</evidence>
<dbReference type="RefSeq" id="WP_131899629.1">
    <property type="nucleotide sequence ID" value="NZ_SMKU01000218.1"/>
</dbReference>
<dbReference type="Pfam" id="PF08021">
    <property type="entry name" value="FAD_binding_9"/>
    <property type="match status" value="1"/>
</dbReference>
<reference evidence="2 3" key="1">
    <citation type="submission" date="2019-03" db="EMBL/GenBank/DDBJ databases">
        <title>Draft genome sequences of novel Actinobacteria.</title>
        <authorList>
            <person name="Sahin N."/>
            <person name="Ay H."/>
            <person name="Saygin H."/>
        </authorList>
    </citation>
    <scope>NUCLEOTIDE SEQUENCE [LARGE SCALE GENOMIC DNA]</scope>
    <source>
        <strain evidence="2 3">H3C3</strain>
    </source>
</reference>
<comment type="caution">
    <text evidence="2">The sequence shown here is derived from an EMBL/GenBank/DDBJ whole genome shotgun (WGS) entry which is preliminary data.</text>
</comment>
<gene>
    <name evidence="2" type="ORF">E1298_31215</name>
</gene>
<dbReference type="GO" id="GO:0016491">
    <property type="term" value="F:oxidoreductase activity"/>
    <property type="evidence" value="ECO:0007669"/>
    <property type="project" value="InterPro"/>
</dbReference>
<proteinExistence type="predicted"/>
<dbReference type="InterPro" id="IPR013113">
    <property type="entry name" value="SIP_FAD-bd"/>
</dbReference>
<dbReference type="PANTHER" id="PTHR30157">
    <property type="entry name" value="FERRIC REDUCTASE, NADPH-DEPENDENT"/>
    <property type="match status" value="1"/>
</dbReference>
<keyword evidence="3" id="KW-1185">Reference proteome</keyword>
<dbReference type="InterPro" id="IPR017938">
    <property type="entry name" value="Riboflavin_synthase-like_b-brl"/>
</dbReference>
<organism evidence="2 3">
    <name type="scientific">Actinomadura rubrisoli</name>
    <dbReference type="NCBI Taxonomy" id="2530368"/>
    <lineage>
        <taxon>Bacteria</taxon>
        <taxon>Bacillati</taxon>
        <taxon>Actinomycetota</taxon>
        <taxon>Actinomycetes</taxon>
        <taxon>Streptosporangiales</taxon>
        <taxon>Thermomonosporaceae</taxon>
        <taxon>Actinomadura</taxon>
    </lineage>
</organism>
<dbReference type="InterPro" id="IPR039261">
    <property type="entry name" value="FNR_nucleotide-bd"/>
</dbReference>
<feature type="domain" description="FAD-binding FR-type" evidence="1">
    <location>
        <begin position="15"/>
        <end position="140"/>
    </location>
</feature>
<dbReference type="OrthoDB" id="3211041at2"/>
<dbReference type="PANTHER" id="PTHR30157:SF0">
    <property type="entry name" value="NADPH-DEPENDENT FERRIC-CHELATE REDUCTASE"/>
    <property type="match status" value="1"/>
</dbReference>
<evidence type="ECO:0000313" key="2">
    <source>
        <dbReference type="EMBL" id="TDD75823.1"/>
    </source>
</evidence>
<accession>A0A4R5ASW9</accession>
<dbReference type="CDD" id="cd06193">
    <property type="entry name" value="siderophore_interacting"/>
    <property type="match status" value="1"/>
</dbReference>
<dbReference type="Gene3D" id="3.40.50.80">
    <property type="entry name" value="Nucleotide-binding domain of ferredoxin-NADP reductase (FNR) module"/>
    <property type="match status" value="1"/>
</dbReference>
<dbReference type="PROSITE" id="PS51384">
    <property type="entry name" value="FAD_FR"/>
    <property type="match status" value="1"/>
</dbReference>
<sequence length="279" mass="30501">MSLTDRRVRIVEHPLTPRLTQVRRVERLTPAMVRVTLGGPALDGFREMAPADHVKLYFAQGDDPVPVAPIIRDDRWEDPPPGAPDPVLRDYTVRYHRPGLRELDIDMVLHGDGPGSSFAARARPGDLVGVLGPRGSEIVPLVFDWYLLGCDETGLPALGRWLEALPAGARAFAYCEVAGAEERQALGSDADAEVTWLHRDGAAPGRSDVLARAVRAFAPPGGDGYAWFGGEATALKPVRRHLRNELGMPKERVDVDGYWKVGVADHDHHDRDDHDGGLG</sequence>
<dbReference type="Gene3D" id="2.40.30.10">
    <property type="entry name" value="Translation factors"/>
    <property type="match status" value="1"/>
</dbReference>
<name>A0A4R5ASW9_9ACTN</name>
<dbReference type="AlphaFoldDB" id="A0A4R5ASW9"/>
<dbReference type="InterPro" id="IPR007037">
    <property type="entry name" value="SIP_rossman_dom"/>
</dbReference>
<dbReference type="InterPro" id="IPR039374">
    <property type="entry name" value="SIP_fam"/>
</dbReference>
<dbReference type="EMBL" id="SMKU01000218">
    <property type="protein sequence ID" value="TDD75823.1"/>
    <property type="molecule type" value="Genomic_DNA"/>
</dbReference>
<dbReference type="Pfam" id="PF04954">
    <property type="entry name" value="SIP"/>
    <property type="match status" value="1"/>
</dbReference>
<evidence type="ECO:0000313" key="3">
    <source>
        <dbReference type="Proteomes" id="UP000294513"/>
    </source>
</evidence>
<dbReference type="InterPro" id="IPR017927">
    <property type="entry name" value="FAD-bd_FR_type"/>
</dbReference>
<dbReference type="SUPFAM" id="SSF63380">
    <property type="entry name" value="Riboflavin synthase domain-like"/>
    <property type="match status" value="1"/>
</dbReference>
<dbReference type="Proteomes" id="UP000294513">
    <property type="component" value="Unassembled WGS sequence"/>
</dbReference>
<protein>
    <submittedName>
        <fullName evidence="2">Siderophore-interacting protein</fullName>
    </submittedName>
</protein>